<dbReference type="HOGENOM" id="CLU_058463_4_0_1"/>
<dbReference type="FunCoup" id="A8XFM7">
    <property type="interactions" value="2239"/>
</dbReference>
<sequence length="214" mass="23779">MAVIEEIVEGEEEQLAKVEHLKKEGNEFFGKGEFEKADEKYQAIQDDGSHHRLSPTSTEIQSILLSNSSAALIKLRKWEHAVEAATKSIEIGATNEKALERRAFAYSNMSEKYENAIEDYQKLQESLPKRQTEFQRKIAEINEKITARNEAMKADIMDKLKGFGNLCLSPFGLSTDNFEMVPNGNGGFSVQMKGSAGAGKEKSEDKAGIPEESA</sequence>
<keyword evidence="3" id="KW-1185">Reference proteome</keyword>
<gene>
    <name evidence="4" type="primary">ttc-1</name>
    <name evidence="2 4" type="ORF">CBG12801</name>
    <name evidence="2" type="ORF">CBG_12801</name>
</gene>
<evidence type="ECO:0000313" key="3">
    <source>
        <dbReference type="Proteomes" id="UP000008549"/>
    </source>
</evidence>
<dbReference type="Proteomes" id="UP000008549">
    <property type="component" value="Unassembled WGS sequence"/>
</dbReference>
<dbReference type="EMBL" id="HE600940">
    <property type="protein sequence ID" value="CAP31723.2"/>
    <property type="molecule type" value="Genomic_DNA"/>
</dbReference>
<dbReference type="STRING" id="6238.A8XFM7"/>
<dbReference type="WormBase" id="CBG12801">
    <property type="protein sequence ID" value="CBP47646"/>
    <property type="gene ID" value="WBGene00033693"/>
    <property type="gene designation" value="Cbr-ttc-1"/>
</dbReference>
<dbReference type="InterPro" id="IPR011990">
    <property type="entry name" value="TPR-like_helical_dom_sf"/>
</dbReference>
<protein>
    <submittedName>
        <fullName evidence="2">Protein CBG12801</fullName>
    </submittedName>
</protein>
<name>A8XFM7_CAEBR</name>
<dbReference type="OMA" id="KSAIDDC"/>
<dbReference type="AlphaFoldDB" id="A8XFM7"/>
<dbReference type="SUPFAM" id="SSF48452">
    <property type="entry name" value="TPR-like"/>
    <property type="match status" value="1"/>
</dbReference>
<evidence type="ECO:0000313" key="2">
    <source>
        <dbReference type="EMBL" id="CAP31723.2"/>
    </source>
</evidence>
<dbReference type="eggNOG" id="KOG4234">
    <property type="taxonomic scope" value="Eukaryota"/>
</dbReference>
<dbReference type="PANTHER" id="PTHR46014:SF1">
    <property type="entry name" value="TETRATRICOPEPTIDE REPEAT PROTEIN 1"/>
    <property type="match status" value="1"/>
</dbReference>
<evidence type="ECO:0000313" key="4">
    <source>
        <dbReference type="WormBase" id="CBG12801"/>
    </source>
</evidence>
<accession>A8XFM7</accession>
<reference evidence="2 3" key="2">
    <citation type="journal article" date="2011" name="PLoS Genet.">
        <title>Caenorhabditis briggsae recombinant inbred line genotypes reveal inter-strain incompatibility and the evolution of recombination.</title>
        <authorList>
            <person name="Ross J.A."/>
            <person name="Koboldt D.C."/>
            <person name="Staisch J.E."/>
            <person name="Chamberlin H.M."/>
            <person name="Gupta B.P."/>
            <person name="Miller R.D."/>
            <person name="Baird S.E."/>
            <person name="Haag E.S."/>
        </authorList>
    </citation>
    <scope>NUCLEOTIDE SEQUENCE [LARGE SCALE GENOMIC DNA]</scope>
    <source>
        <strain evidence="2 3">AF16</strain>
    </source>
</reference>
<feature type="region of interest" description="Disordered" evidence="1">
    <location>
        <begin position="189"/>
        <end position="214"/>
    </location>
</feature>
<feature type="compositionally biased region" description="Basic and acidic residues" evidence="1">
    <location>
        <begin position="199"/>
        <end position="214"/>
    </location>
</feature>
<dbReference type="PANTHER" id="PTHR46014">
    <property type="entry name" value="TETRATRICOPEPTIDE REPEAT PROTEIN 1"/>
    <property type="match status" value="1"/>
</dbReference>
<dbReference type="Gene3D" id="1.25.40.10">
    <property type="entry name" value="Tetratricopeptide repeat domain"/>
    <property type="match status" value="1"/>
</dbReference>
<evidence type="ECO:0000256" key="1">
    <source>
        <dbReference type="SAM" id="MobiDB-lite"/>
    </source>
</evidence>
<reference evidence="2 3" key="1">
    <citation type="journal article" date="2003" name="PLoS Biol.">
        <title>The genome sequence of Caenorhabditis briggsae: a platform for comparative genomics.</title>
        <authorList>
            <person name="Stein L.D."/>
            <person name="Bao Z."/>
            <person name="Blasiar D."/>
            <person name="Blumenthal T."/>
            <person name="Brent M.R."/>
            <person name="Chen N."/>
            <person name="Chinwalla A."/>
            <person name="Clarke L."/>
            <person name="Clee C."/>
            <person name="Coghlan A."/>
            <person name="Coulson A."/>
            <person name="D'Eustachio P."/>
            <person name="Fitch D.H."/>
            <person name="Fulton L.A."/>
            <person name="Fulton R.E."/>
            <person name="Griffiths-Jones S."/>
            <person name="Harris T.W."/>
            <person name="Hillier L.W."/>
            <person name="Kamath R."/>
            <person name="Kuwabara P.E."/>
            <person name="Mardis E.R."/>
            <person name="Marra M.A."/>
            <person name="Miner T.L."/>
            <person name="Minx P."/>
            <person name="Mullikin J.C."/>
            <person name="Plumb R.W."/>
            <person name="Rogers J."/>
            <person name="Schein J.E."/>
            <person name="Sohrmann M."/>
            <person name="Spieth J."/>
            <person name="Stajich J.E."/>
            <person name="Wei C."/>
            <person name="Willey D."/>
            <person name="Wilson R.K."/>
            <person name="Durbin R."/>
            <person name="Waterston R.H."/>
        </authorList>
    </citation>
    <scope>NUCLEOTIDE SEQUENCE [LARGE SCALE GENOMIC DNA]</scope>
    <source>
        <strain evidence="2 3">AF16</strain>
    </source>
</reference>
<proteinExistence type="predicted"/>
<dbReference type="InterPro" id="IPR052769">
    <property type="entry name" value="TPR_domain_protein"/>
</dbReference>
<organism evidence="2 3">
    <name type="scientific">Caenorhabditis briggsae</name>
    <dbReference type="NCBI Taxonomy" id="6238"/>
    <lineage>
        <taxon>Eukaryota</taxon>
        <taxon>Metazoa</taxon>
        <taxon>Ecdysozoa</taxon>
        <taxon>Nematoda</taxon>
        <taxon>Chromadorea</taxon>
        <taxon>Rhabditida</taxon>
        <taxon>Rhabditina</taxon>
        <taxon>Rhabditomorpha</taxon>
        <taxon>Rhabditoidea</taxon>
        <taxon>Rhabditidae</taxon>
        <taxon>Peloderinae</taxon>
        <taxon>Caenorhabditis</taxon>
    </lineage>
</organism>
<dbReference type="InParanoid" id="A8XFM7"/>